<dbReference type="AlphaFoldDB" id="A0A846ZBF2"/>
<dbReference type="RefSeq" id="WP_168677783.1">
    <property type="nucleotide sequence ID" value="NZ_BPKV01000014.1"/>
</dbReference>
<gene>
    <name evidence="1" type="ORF">HF966_08070</name>
</gene>
<evidence type="ECO:0000313" key="2">
    <source>
        <dbReference type="Proteomes" id="UP000590460"/>
    </source>
</evidence>
<sequence>MTWTKIADRTVNEGRGKVMTYHLNLKETDKLAFVGYKEIDKVLVVCDDKPDRNFWYFTKDGKKLSAQDIADVLKTTKWNNAFDDDGYISSDADARSIDNELKQL</sequence>
<accession>A0A846ZBF2</accession>
<reference evidence="1 2" key="1">
    <citation type="submission" date="2020-04" db="EMBL/GenBank/DDBJ databases">
        <title>MicrobeNet Type strains.</title>
        <authorList>
            <person name="Nicholson A.C."/>
        </authorList>
    </citation>
    <scope>NUCLEOTIDE SEQUENCE [LARGE SCALE GENOMIC DNA]</scope>
    <source>
        <strain evidence="1 2">CCUG 54536</strain>
    </source>
</reference>
<protein>
    <submittedName>
        <fullName evidence="1">Uncharacterized protein</fullName>
    </submittedName>
</protein>
<dbReference type="Proteomes" id="UP000590460">
    <property type="component" value="Unassembled WGS sequence"/>
</dbReference>
<dbReference type="EMBL" id="JAAXPO010000010">
    <property type="protein sequence ID" value="NKZ19127.1"/>
    <property type="molecule type" value="Genomic_DNA"/>
</dbReference>
<name>A0A846ZBF2_9LACO</name>
<proteinExistence type="predicted"/>
<evidence type="ECO:0000313" key="1">
    <source>
        <dbReference type="EMBL" id="NKZ19127.1"/>
    </source>
</evidence>
<organism evidence="1 2">
    <name type="scientific">Leuconostoc holzapfelii</name>
    <dbReference type="NCBI Taxonomy" id="434464"/>
    <lineage>
        <taxon>Bacteria</taxon>
        <taxon>Bacillati</taxon>
        <taxon>Bacillota</taxon>
        <taxon>Bacilli</taxon>
        <taxon>Lactobacillales</taxon>
        <taxon>Lactobacillaceae</taxon>
        <taxon>Leuconostoc</taxon>
    </lineage>
</organism>
<comment type="caution">
    <text evidence="1">The sequence shown here is derived from an EMBL/GenBank/DDBJ whole genome shotgun (WGS) entry which is preliminary data.</text>
</comment>